<dbReference type="Proteomes" id="UP001597297">
    <property type="component" value="Unassembled WGS sequence"/>
</dbReference>
<sequence length="351" mass="40462">MNKLPIPFSILALSISPVIAEVAAPVSAAATGEEKAIPMTIEDREASVVSLEAYIEERDARLEEVTEDVLRIDNRMQGKIDTVVKKLASLSDSKNSKYRVSQEKIRVMKGLVKNLEEYQSKRAGLIRELRKDDPNVPKDAIKKDVERNNELTEKRIEQVLMLSKSFTQEDPKIKKYTNSGSGGWDRWGNWNTNERISDAYKQNRRDKSMDKKQRDAIEKALDEAITRNESRVNGMVERLKDPNLTPESKELMESELAHYQEVLETRKRQKADFVLVDKPKTKPISQHAAMDIEKALDDAIHDLRDDMYHVKQKYAELREEQKVIQKLTVQLEARKKWLADYEEGKVKLPTE</sequence>
<evidence type="ECO:0000256" key="1">
    <source>
        <dbReference type="SAM" id="SignalP"/>
    </source>
</evidence>
<keyword evidence="1" id="KW-0732">Signal</keyword>
<protein>
    <submittedName>
        <fullName evidence="2">Uncharacterized protein</fullName>
    </submittedName>
</protein>
<keyword evidence="3" id="KW-1185">Reference proteome</keyword>
<feature type="chain" id="PRO_5046597801" evidence="1">
    <location>
        <begin position="21"/>
        <end position="351"/>
    </location>
</feature>
<accession>A0ABW5E1Y3</accession>
<evidence type="ECO:0000313" key="2">
    <source>
        <dbReference type="EMBL" id="MFD2276617.1"/>
    </source>
</evidence>
<evidence type="ECO:0000313" key="3">
    <source>
        <dbReference type="Proteomes" id="UP001597297"/>
    </source>
</evidence>
<organism evidence="2 3">
    <name type="scientific">Rubritalea spongiae</name>
    <dbReference type="NCBI Taxonomy" id="430797"/>
    <lineage>
        <taxon>Bacteria</taxon>
        <taxon>Pseudomonadati</taxon>
        <taxon>Verrucomicrobiota</taxon>
        <taxon>Verrucomicrobiia</taxon>
        <taxon>Verrucomicrobiales</taxon>
        <taxon>Rubritaleaceae</taxon>
        <taxon>Rubritalea</taxon>
    </lineage>
</organism>
<proteinExistence type="predicted"/>
<dbReference type="RefSeq" id="WP_377094563.1">
    <property type="nucleotide sequence ID" value="NZ_JBHSJM010000001.1"/>
</dbReference>
<name>A0ABW5E1Y3_9BACT</name>
<feature type="signal peptide" evidence="1">
    <location>
        <begin position="1"/>
        <end position="20"/>
    </location>
</feature>
<comment type="caution">
    <text evidence="2">The sequence shown here is derived from an EMBL/GenBank/DDBJ whole genome shotgun (WGS) entry which is preliminary data.</text>
</comment>
<reference evidence="3" key="1">
    <citation type="journal article" date="2019" name="Int. J. Syst. Evol. Microbiol.">
        <title>The Global Catalogue of Microorganisms (GCM) 10K type strain sequencing project: providing services to taxonomists for standard genome sequencing and annotation.</title>
        <authorList>
            <consortium name="The Broad Institute Genomics Platform"/>
            <consortium name="The Broad Institute Genome Sequencing Center for Infectious Disease"/>
            <person name="Wu L."/>
            <person name="Ma J."/>
        </authorList>
    </citation>
    <scope>NUCLEOTIDE SEQUENCE [LARGE SCALE GENOMIC DNA]</scope>
    <source>
        <strain evidence="3">JCM 16545</strain>
    </source>
</reference>
<dbReference type="EMBL" id="JBHUJC010000026">
    <property type="protein sequence ID" value="MFD2276617.1"/>
    <property type="molecule type" value="Genomic_DNA"/>
</dbReference>
<gene>
    <name evidence="2" type="ORF">ACFSQZ_09075</name>
</gene>